<accession>A0A1Z4KX20</accession>
<dbReference type="PANTHER" id="PTHR40274:SF3">
    <property type="entry name" value="VIRGINIAMYCIN B LYASE"/>
    <property type="match status" value="1"/>
</dbReference>
<reference evidence="1 2" key="1">
    <citation type="submission" date="2017-06" db="EMBL/GenBank/DDBJ databases">
        <title>Genome sequencing of cyanobaciteial culture collection at National Institute for Environmental Studies (NIES).</title>
        <authorList>
            <person name="Hirose Y."/>
            <person name="Shimura Y."/>
            <person name="Fujisawa T."/>
            <person name="Nakamura Y."/>
            <person name="Kawachi M."/>
        </authorList>
    </citation>
    <scope>NUCLEOTIDE SEQUENCE [LARGE SCALE GENOMIC DNA]</scope>
    <source>
        <strain evidence="1 2">NIES-23</strain>
        <plasmid evidence="2">Plasmid Plasmid4 dna</plasmid>
    </source>
</reference>
<proteinExistence type="predicted"/>
<evidence type="ECO:0000313" key="2">
    <source>
        <dbReference type="Proteomes" id="UP000217507"/>
    </source>
</evidence>
<geneLocation type="plasmid" evidence="1">
    <name>plasmid4</name>
</geneLocation>
<organism evidence="1 2">
    <name type="scientific">Trichormus variabilis NIES-23</name>
    <dbReference type="NCBI Taxonomy" id="1973479"/>
    <lineage>
        <taxon>Bacteria</taxon>
        <taxon>Bacillati</taxon>
        <taxon>Cyanobacteriota</taxon>
        <taxon>Cyanophyceae</taxon>
        <taxon>Nostocales</taxon>
        <taxon>Nostocaceae</taxon>
        <taxon>Trichormus</taxon>
    </lineage>
</organism>
<dbReference type="EMBL" id="AP018220">
    <property type="protein sequence ID" value="BAY73534.1"/>
    <property type="molecule type" value="Genomic_DNA"/>
</dbReference>
<protein>
    <submittedName>
        <fullName evidence="1">Putative lipoprotein</fullName>
    </submittedName>
</protein>
<dbReference type="Gene3D" id="2.130.10.10">
    <property type="entry name" value="YVTN repeat-like/Quinoprotein amine dehydrogenase"/>
    <property type="match status" value="2"/>
</dbReference>
<dbReference type="InterPro" id="IPR015943">
    <property type="entry name" value="WD40/YVTN_repeat-like_dom_sf"/>
</dbReference>
<dbReference type="AlphaFoldDB" id="A0A1Z4KX20"/>
<keyword evidence="1" id="KW-0614">Plasmid</keyword>
<dbReference type="Proteomes" id="UP000217507">
    <property type="component" value="Plasmid Plasmid4 dna"/>
</dbReference>
<dbReference type="InterPro" id="IPR051344">
    <property type="entry name" value="Vgb"/>
</dbReference>
<keyword evidence="1" id="KW-0449">Lipoprotein</keyword>
<evidence type="ECO:0000313" key="1">
    <source>
        <dbReference type="EMBL" id="BAY73534.1"/>
    </source>
</evidence>
<dbReference type="PANTHER" id="PTHR40274">
    <property type="entry name" value="VIRGINIAMYCIN B LYASE"/>
    <property type="match status" value="1"/>
</dbReference>
<sequence length="342" mass="37029">MNFSKFYKLGFSLLTITLMGWNTPKAEASVLVSSIRNNSVLRYNDKTGEFIDTFVPAGSNGLDAPSGIIIGPDNNLYVISIRTDSVLRYDGKTGKFIDTFVNNKDEIDFAEDLLFGSDGSFYLTSLNLREPSKNSVRRYDGTTGAFIGNFVAPGSGGLYGPLGINFGNDGNLYVTSVFSNQILRYNGQTGDFIDVFAQSDNPNLTFADFSFGTDGNLYVANPRNNSISRYDGKTGEFIDFFVTSGSGGLDSPVEAVFGPDGNLYVNSFNTDSILRYDGKTGVFIDTFIPAGLGGLDGPTSIVFTKDIPEPSVVCAVAVFALTNICSVLLYNRKKSIFPTNHN</sequence>
<name>A0A1Z4KX20_ANAVA</name>
<dbReference type="SUPFAM" id="SSF63829">
    <property type="entry name" value="Calcium-dependent phosphotriesterase"/>
    <property type="match status" value="1"/>
</dbReference>
<gene>
    <name evidence="1" type="ORF">NIES23_63860</name>
</gene>